<dbReference type="AlphaFoldDB" id="A0A9W6RP22"/>
<dbReference type="Proteomes" id="UP001165135">
    <property type="component" value="Unassembled WGS sequence"/>
</dbReference>
<dbReference type="EMBL" id="BSTJ01000011">
    <property type="protein sequence ID" value="GLY79183.1"/>
    <property type="molecule type" value="Genomic_DNA"/>
</dbReference>
<comment type="caution">
    <text evidence="1">The sequence shown here is derived from an EMBL/GenBank/DDBJ whole genome shotgun (WGS) entry which is preliminary data.</text>
</comment>
<proteinExistence type="predicted"/>
<evidence type="ECO:0000313" key="2">
    <source>
        <dbReference type="Proteomes" id="UP001165135"/>
    </source>
</evidence>
<name>A0A9W6RP22_9ACTN</name>
<organism evidence="1 2">
    <name type="scientific">Actinoallomurus iriomotensis</name>
    <dbReference type="NCBI Taxonomy" id="478107"/>
    <lineage>
        <taxon>Bacteria</taxon>
        <taxon>Bacillati</taxon>
        <taxon>Actinomycetota</taxon>
        <taxon>Actinomycetes</taxon>
        <taxon>Streptosporangiales</taxon>
        <taxon>Thermomonosporaceae</taxon>
        <taxon>Actinoallomurus</taxon>
    </lineage>
</organism>
<accession>A0A9W6RP22</accession>
<sequence>MSLVLSTSPGRLIEHTAVLSEQHSGKAGKCVGEAMQAGAVIKGDGGGYRPRCTRGLRAVGAKARVWHHLLAA</sequence>
<protein>
    <submittedName>
        <fullName evidence="1">Uncharacterized protein</fullName>
    </submittedName>
</protein>
<reference evidence="1" key="1">
    <citation type="submission" date="2023-03" db="EMBL/GenBank/DDBJ databases">
        <title>Actinoallomurus iriomotensis NBRC 103681.</title>
        <authorList>
            <person name="Ichikawa N."/>
            <person name="Sato H."/>
            <person name="Tonouchi N."/>
        </authorList>
    </citation>
    <scope>NUCLEOTIDE SEQUENCE</scope>
    <source>
        <strain evidence="1">NBRC 103681</strain>
    </source>
</reference>
<gene>
    <name evidence="1" type="ORF">Airi01_074500</name>
</gene>
<evidence type="ECO:0000313" key="1">
    <source>
        <dbReference type="EMBL" id="GLY79183.1"/>
    </source>
</evidence>